<comment type="caution">
    <text evidence="1">The sequence shown here is derived from an EMBL/GenBank/DDBJ whole genome shotgun (WGS) entry which is preliminary data.</text>
</comment>
<evidence type="ECO:0000313" key="1">
    <source>
        <dbReference type="EMBL" id="MCI0754441.1"/>
    </source>
</evidence>
<protein>
    <submittedName>
        <fullName evidence="1">Uncharacterized protein</fullName>
    </submittedName>
</protein>
<proteinExistence type="predicted"/>
<reference evidence="1 2" key="1">
    <citation type="submission" date="2022-03" db="EMBL/GenBank/DDBJ databases">
        <title>Complete genome analysis of Roseomonas KG 17.1 : a prolific producer of plant growth promoters.</title>
        <authorList>
            <person name="Saadouli I."/>
            <person name="Najjari A."/>
            <person name="Mosbah A."/>
            <person name="Ouzari H.I."/>
        </authorList>
    </citation>
    <scope>NUCLEOTIDE SEQUENCE [LARGE SCALE GENOMIC DNA]</scope>
    <source>
        <strain evidence="1 2">KG17-1</strain>
    </source>
</reference>
<name>A0ABS9W572_9PROT</name>
<dbReference type="Proteomes" id="UP001201985">
    <property type="component" value="Unassembled WGS sequence"/>
</dbReference>
<evidence type="ECO:0000313" key="2">
    <source>
        <dbReference type="Proteomes" id="UP001201985"/>
    </source>
</evidence>
<dbReference type="RefSeq" id="WP_202910431.1">
    <property type="nucleotide sequence ID" value="NZ_JALBUU010000004.1"/>
</dbReference>
<dbReference type="EMBL" id="JALBUU010000004">
    <property type="protein sequence ID" value="MCI0754441.1"/>
    <property type="molecule type" value="Genomic_DNA"/>
</dbReference>
<sequence>MFRRPVFLLILVLLVAVVGGLLVMAAFPPAVTPQPVERALPNERFNAR</sequence>
<keyword evidence="2" id="KW-1185">Reference proteome</keyword>
<organism evidence="1 2">
    <name type="scientific">Teichococcus vastitatis</name>
    <dbReference type="NCBI Taxonomy" id="2307076"/>
    <lineage>
        <taxon>Bacteria</taxon>
        <taxon>Pseudomonadati</taxon>
        <taxon>Pseudomonadota</taxon>
        <taxon>Alphaproteobacteria</taxon>
        <taxon>Acetobacterales</taxon>
        <taxon>Roseomonadaceae</taxon>
        <taxon>Roseomonas</taxon>
    </lineage>
</organism>
<accession>A0ABS9W572</accession>
<gene>
    <name evidence="1" type="ORF">MON41_11810</name>
</gene>